<dbReference type="Proteomes" id="UP000003704">
    <property type="component" value="Unassembled WGS sequence"/>
</dbReference>
<feature type="transmembrane region" description="Helical" evidence="7">
    <location>
        <begin position="127"/>
        <end position="157"/>
    </location>
</feature>
<dbReference type="OrthoDB" id="8684834at2"/>
<evidence type="ECO:0000256" key="1">
    <source>
        <dbReference type="ARBA" id="ARBA00004651"/>
    </source>
</evidence>
<dbReference type="STRING" id="1172194.WQQ_13460"/>
<comment type="similarity">
    <text evidence="6">Belongs to the exbB/tolQ family.</text>
</comment>
<feature type="transmembrane region" description="Helical" evidence="7">
    <location>
        <begin position="17"/>
        <end position="40"/>
    </location>
</feature>
<dbReference type="GO" id="GO:0005886">
    <property type="term" value="C:plasma membrane"/>
    <property type="evidence" value="ECO:0007669"/>
    <property type="project" value="UniProtKB-SubCell"/>
</dbReference>
<gene>
    <name evidence="9" type="ORF">WQQ_13460</name>
</gene>
<evidence type="ECO:0000313" key="9">
    <source>
        <dbReference type="EMBL" id="EIT71209.1"/>
    </source>
</evidence>
<name>I7ZH27_9GAMM</name>
<dbReference type="EMBL" id="AKGD01000001">
    <property type="protein sequence ID" value="EIT71209.1"/>
    <property type="molecule type" value="Genomic_DNA"/>
</dbReference>
<protein>
    <recommendedName>
        <fullName evidence="8">MotA/TolQ/ExbB proton channel domain-containing protein</fullName>
    </recommendedName>
</protein>
<feature type="transmembrane region" description="Helical" evidence="7">
    <location>
        <begin position="178"/>
        <end position="199"/>
    </location>
</feature>
<dbReference type="RefSeq" id="WP_007184300.1">
    <property type="nucleotide sequence ID" value="NZ_AKGD01000001.1"/>
</dbReference>
<evidence type="ECO:0000256" key="7">
    <source>
        <dbReference type="SAM" id="Phobius"/>
    </source>
</evidence>
<evidence type="ECO:0000256" key="3">
    <source>
        <dbReference type="ARBA" id="ARBA00022692"/>
    </source>
</evidence>
<accession>I7ZH27</accession>
<keyword evidence="2" id="KW-1003">Cell membrane</keyword>
<sequence length="220" mass="23854">MNDDVPASLRESPQQTFLLWLCLSLLAAFIVHVCWTLDVLQHVIASDQSRITVILLLLYVACIAHGGWRAWQLSAQHASLAALRAGDAEAARDSWAGLHLRALSLPGADQASLNEVLVEQARGTHEFGWFMAGAILKLALLATVVGFMIMLSAINSLSVREFADLPQMLAQMGSGMGVSLYTTLVGLLVNMALSLQYLLLDRSADRFIAQALLFAPAPRT</sequence>
<comment type="caution">
    <text evidence="9">The sequence shown here is derived from an EMBL/GenBank/DDBJ whole genome shotgun (WGS) entry which is preliminary data.</text>
</comment>
<keyword evidence="6" id="KW-0653">Protein transport</keyword>
<organism evidence="9 10">
    <name type="scientific">Hydrocarboniphaga effusa AP103</name>
    <dbReference type="NCBI Taxonomy" id="1172194"/>
    <lineage>
        <taxon>Bacteria</taxon>
        <taxon>Pseudomonadati</taxon>
        <taxon>Pseudomonadota</taxon>
        <taxon>Gammaproteobacteria</taxon>
        <taxon>Nevskiales</taxon>
        <taxon>Nevskiaceae</taxon>
        <taxon>Hydrocarboniphaga</taxon>
    </lineage>
</organism>
<evidence type="ECO:0000256" key="6">
    <source>
        <dbReference type="RuleBase" id="RU004057"/>
    </source>
</evidence>
<keyword evidence="10" id="KW-1185">Reference proteome</keyword>
<dbReference type="Pfam" id="PF01618">
    <property type="entry name" value="MotA_ExbB"/>
    <property type="match status" value="1"/>
</dbReference>
<keyword evidence="6" id="KW-0813">Transport</keyword>
<dbReference type="GO" id="GO:0015031">
    <property type="term" value="P:protein transport"/>
    <property type="evidence" value="ECO:0007669"/>
    <property type="project" value="UniProtKB-KW"/>
</dbReference>
<feature type="transmembrane region" description="Helical" evidence="7">
    <location>
        <begin position="52"/>
        <end position="71"/>
    </location>
</feature>
<reference evidence="9 10" key="1">
    <citation type="journal article" date="2012" name="J. Bacteriol.">
        <title>Genome Sequence of n-Alkane-Degrading Hydrocarboniphaga effusa Strain AP103T (ATCC BAA-332T).</title>
        <authorList>
            <person name="Chang H.K."/>
            <person name="Zylstra G.J."/>
            <person name="Chae J.C."/>
        </authorList>
    </citation>
    <scope>NUCLEOTIDE SEQUENCE [LARGE SCALE GENOMIC DNA]</scope>
    <source>
        <strain evidence="9 10">AP103</strain>
    </source>
</reference>
<keyword evidence="3 7" id="KW-0812">Transmembrane</keyword>
<keyword evidence="4 7" id="KW-1133">Transmembrane helix</keyword>
<dbReference type="AlphaFoldDB" id="I7ZH27"/>
<evidence type="ECO:0000256" key="5">
    <source>
        <dbReference type="ARBA" id="ARBA00023136"/>
    </source>
</evidence>
<evidence type="ECO:0000313" key="10">
    <source>
        <dbReference type="Proteomes" id="UP000003704"/>
    </source>
</evidence>
<proteinExistence type="inferred from homology"/>
<feature type="domain" description="MotA/TolQ/ExbB proton channel" evidence="8">
    <location>
        <begin position="138"/>
        <end position="210"/>
    </location>
</feature>
<evidence type="ECO:0000256" key="2">
    <source>
        <dbReference type="ARBA" id="ARBA00022475"/>
    </source>
</evidence>
<evidence type="ECO:0000259" key="8">
    <source>
        <dbReference type="Pfam" id="PF01618"/>
    </source>
</evidence>
<evidence type="ECO:0000256" key="4">
    <source>
        <dbReference type="ARBA" id="ARBA00022989"/>
    </source>
</evidence>
<comment type="subcellular location">
    <subcellularLocation>
        <location evidence="1">Cell membrane</location>
        <topology evidence="1">Multi-pass membrane protein</topology>
    </subcellularLocation>
    <subcellularLocation>
        <location evidence="6">Membrane</location>
        <topology evidence="6">Multi-pass membrane protein</topology>
    </subcellularLocation>
</comment>
<keyword evidence="5 7" id="KW-0472">Membrane</keyword>
<dbReference type="InterPro" id="IPR002898">
    <property type="entry name" value="MotA_ExbB_proton_chnl"/>
</dbReference>